<dbReference type="FunFam" id="3.40.50.720:FF:000084">
    <property type="entry name" value="Short-chain dehydrogenase reductase"/>
    <property type="match status" value="1"/>
</dbReference>
<dbReference type="PANTHER" id="PTHR43639:SF1">
    <property type="entry name" value="SHORT-CHAIN DEHYDROGENASE_REDUCTASE FAMILY PROTEIN"/>
    <property type="match status" value="1"/>
</dbReference>
<proteinExistence type="inferred from homology"/>
<comment type="similarity">
    <text evidence="1">Belongs to the short-chain dehydrogenases/reductases (SDR) family.</text>
</comment>
<sequence length="251" mass="26733">MANHAPTAVITGSTSGIGKAIAKRLLHSGYGVVLNYARNRHRAEEALAECQLISTAVRLVQADIARSDDAARLIATATEEFGRLDLLINNAAAVADKPALDLTEHDWDTVLGVNLKGAFLCAQYAARTMLQQQGGSIINIGASTGIRGRRNGVNTCASKAGLMMLTQCLALELAPKIRVNTIVPGLVLTEETERRFALTDAQTRQTRIDAIPMSRLGSPTDVADAVMLLISPDAGFITGQKIIVDGGQNMW</sequence>
<evidence type="ECO:0000313" key="4">
    <source>
        <dbReference type="Proteomes" id="UP000660339"/>
    </source>
</evidence>
<gene>
    <name evidence="3" type="ORF">Cme02nite_56420</name>
</gene>
<dbReference type="InterPro" id="IPR002347">
    <property type="entry name" value="SDR_fam"/>
</dbReference>
<keyword evidence="2" id="KW-0560">Oxidoreductase</keyword>
<dbReference type="Proteomes" id="UP000660339">
    <property type="component" value="Unassembled WGS sequence"/>
</dbReference>
<dbReference type="InterPro" id="IPR036291">
    <property type="entry name" value="NAD(P)-bd_dom_sf"/>
</dbReference>
<evidence type="ECO:0000256" key="1">
    <source>
        <dbReference type="ARBA" id="ARBA00006484"/>
    </source>
</evidence>
<protein>
    <submittedName>
        <fullName evidence="3">Beta-ketoacyl-ACP reductase</fullName>
    </submittedName>
</protein>
<dbReference type="SUPFAM" id="SSF51735">
    <property type="entry name" value="NAD(P)-binding Rossmann-fold domains"/>
    <property type="match status" value="1"/>
</dbReference>
<dbReference type="AlphaFoldDB" id="A0A8J3LR37"/>
<dbReference type="GO" id="GO:0016491">
    <property type="term" value="F:oxidoreductase activity"/>
    <property type="evidence" value="ECO:0007669"/>
    <property type="project" value="UniProtKB-KW"/>
</dbReference>
<accession>A0A8J3LR37</accession>
<dbReference type="Gene3D" id="3.40.50.720">
    <property type="entry name" value="NAD(P)-binding Rossmann-like Domain"/>
    <property type="match status" value="1"/>
</dbReference>
<organism evidence="3 4">
    <name type="scientific">Catellatospora methionotrophica</name>
    <dbReference type="NCBI Taxonomy" id="121620"/>
    <lineage>
        <taxon>Bacteria</taxon>
        <taxon>Bacillati</taxon>
        <taxon>Actinomycetota</taxon>
        <taxon>Actinomycetes</taxon>
        <taxon>Micromonosporales</taxon>
        <taxon>Micromonosporaceae</taxon>
        <taxon>Catellatospora</taxon>
    </lineage>
</organism>
<keyword evidence="4" id="KW-1185">Reference proteome</keyword>
<dbReference type="PANTHER" id="PTHR43639">
    <property type="entry name" value="OXIDOREDUCTASE, SHORT-CHAIN DEHYDROGENASE/REDUCTASE FAMILY (AFU_ORTHOLOGUE AFUA_5G02870)"/>
    <property type="match status" value="1"/>
</dbReference>
<evidence type="ECO:0000256" key="2">
    <source>
        <dbReference type="ARBA" id="ARBA00023002"/>
    </source>
</evidence>
<dbReference type="RefSeq" id="WP_166380990.1">
    <property type="nucleotide sequence ID" value="NZ_BAAATT010000030.1"/>
</dbReference>
<reference evidence="3" key="1">
    <citation type="submission" date="2021-01" db="EMBL/GenBank/DDBJ databases">
        <title>Whole genome shotgun sequence of Catellatospora methionotrophica NBRC 14553.</title>
        <authorList>
            <person name="Komaki H."/>
            <person name="Tamura T."/>
        </authorList>
    </citation>
    <scope>NUCLEOTIDE SEQUENCE</scope>
    <source>
        <strain evidence="3">NBRC 14553</strain>
    </source>
</reference>
<name>A0A8J3LR37_9ACTN</name>
<dbReference type="NCBIfam" id="NF005559">
    <property type="entry name" value="PRK07231.1"/>
    <property type="match status" value="1"/>
</dbReference>
<dbReference type="Pfam" id="PF13561">
    <property type="entry name" value="adh_short_C2"/>
    <property type="match status" value="1"/>
</dbReference>
<comment type="caution">
    <text evidence="3">The sequence shown here is derived from an EMBL/GenBank/DDBJ whole genome shotgun (WGS) entry which is preliminary data.</text>
</comment>
<dbReference type="PRINTS" id="PR00080">
    <property type="entry name" value="SDRFAMILY"/>
</dbReference>
<evidence type="ECO:0000313" key="3">
    <source>
        <dbReference type="EMBL" id="GIG17310.1"/>
    </source>
</evidence>
<dbReference type="PRINTS" id="PR00081">
    <property type="entry name" value="GDHRDH"/>
</dbReference>
<dbReference type="EMBL" id="BONJ01000030">
    <property type="protein sequence ID" value="GIG17310.1"/>
    <property type="molecule type" value="Genomic_DNA"/>
</dbReference>